<dbReference type="EMBL" id="GL996512">
    <property type="protein sequence ID" value="EGV65865.1"/>
    <property type="molecule type" value="Genomic_DNA"/>
</dbReference>
<reference evidence="2 3" key="1">
    <citation type="journal article" date="2011" name="Proc. Natl. Acad. Sci. U.S.A.">
        <title>Comparative genomics of xylose-fermenting fungi for enhanced biofuel production.</title>
        <authorList>
            <person name="Wohlbach D.J."/>
            <person name="Kuo A."/>
            <person name="Sato T.K."/>
            <person name="Potts K.M."/>
            <person name="Salamov A.A."/>
            <person name="LaButti K.M."/>
            <person name="Sun H."/>
            <person name="Clum A."/>
            <person name="Pangilinan J.L."/>
            <person name="Lindquist E.A."/>
            <person name="Lucas S."/>
            <person name="Lapidus A."/>
            <person name="Jin M."/>
            <person name="Gunawan C."/>
            <person name="Balan V."/>
            <person name="Dale B.E."/>
            <person name="Jeffries T.W."/>
            <person name="Zinkel R."/>
            <person name="Barry K.W."/>
            <person name="Grigoriev I.V."/>
            <person name="Gasch A.P."/>
        </authorList>
    </citation>
    <scope>NUCLEOTIDE SEQUENCE [LARGE SCALE GENOMIC DNA]</scope>
    <source>
        <strain evidence="3">ATCC 10573 / BCRC 21748 / CBS 615 / JCM 9827 / NBRC 10315 / NRRL Y-1498 / VKM Y-70</strain>
    </source>
</reference>
<sequence length="339" mass="39116">MTLKDNMETFYRKRWMSGVQSANNISELNNKIEDDLDLSESHQQSCLTEQLSSSDYYEGIEDDTDSSSRRSNIFESDTDANEDQISNDSVEMRPVMKFNEPDLLIEKLQKDVVKQVRSAMKVPEGNEHILNCSVNAILTDPQFRSVNFADPEGLKKGDEAAFNMILSCQLIDKYVDTKAGELYDIITGSLLFTGEQSGGATVEQPGWFSKYMDIWQFDGQQYDTFDQQTFQDYFMKDLYSSESFETLDVKKIADRIFLMNLQKFRFYFSKMPSKINVCEIDLEELDDDDSKDELEVINKRNLNSFVSQRKSQVTVKFTQDPETIIFEDMDPPESISLNL</sequence>
<feature type="region of interest" description="Disordered" evidence="1">
    <location>
        <begin position="59"/>
        <end position="82"/>
    </location>
</feature>
<evidence type="ECO:0000256" key="1">
    <source>
        <dbReference type="SAM" id="MobiDB-lite"/>
    </source>
</evidence>
<name>G3AYJ2_CANTC</name>
<gene>
    <name evidence="2" type="ORF">CANTEDRAFT_92204</name>
</gene>
<dbReference type="KEGG" id="cten:18250170"/>
<evidence type="ECO:0000313" key="3">
    <source>
        <dbReference type="Proteomes" id="UP000000707"/>
    </source>
</evidence>
<dbReference type="GeneID" id="18250170"/>
<evidence type="ECO:0000313" key="2">
    <source>
        <dbReference type="EMBL" id="EGV65865.1"/>
    </source>
</evidence>
<accession>G3AYJ2</accession>
<organism evidence="3">
    <name type="scientific">Candida tenuis (strain ATCC 10573 / BCRC 21748 / CBS 615 / JCM 9827 / NBRC 10315 / NRRL Y-1498 / VKM Y-70)</name>
    <name type="common">Yeast</name>
    <name type="synonym">Yamadazyma tenuis</name>
    <dbReference type="NCBI Taxonomy" id="590646"/>
    <lineage>
        <taxon>Eukaryota</taxon>
        <taxon>Fungi</taxon>
        <taxon>Dikarya</taxon>
        <taxon>Ascomycota</taxon>
        <taxon>Saccharomycotina</taxon>
        <taxon>Pichiomycetes</taxon>
        <taxon>Debaryomycetaceae</taxon>
        <taxon>Yamadazyma</taxon>
    </lineage>
</organism>
<dbReference type="Proteomes" id="UP000000707">
    <property type="component" value="Unassembled WGS sequence"/>
</dbReference>
<protein>
    <submittedName>
        <fullName evidence="2">Uncharacterized protein</fullName>
    </submittedName>
</protein>
<proteinExistence type="predicted"/>
<dbReference type="AlphaFoldDB" id="G3AYJ2"/>
<keyword evidence="3" id="KW-1185">Reference proteome</keyword>
<dbReference type="HOGENOM" id="CLU_818882_0_0_1"/>
<dbReference type="RefSeq" id="XP_006684439.1">
    <property type="nucleotide sequence ID" value="XM_006684376.1"/>
</dbReference>